<feature type="transmembrane region" description="Helical" evidence="1">
    <location>
        <begin position="53"/>
        <end position="71"/>
    </location>
</feature>
<evidence type="ECO:0008006" key="4">
    <source>
        <dbReference type="Google" id="ProtNLM"/>
    </source>
</evidence>
<evidence type="ECO:0000313" key="2">
    <source>
        <dbReference type="EMBL" id="KIV78660.1"/>
    </source>
</evidence>
<dbReference type="Gene3D" id="1.20.120.1630">
    <property type="match status" value="1"/>
</dbReference>
<keyword evidence="1" id="KW-0812">Transmembrane</keyword>
<feature type="transmembrane region" description="Helical" evidence="1">
    <location>
        <begin position="149"/>
        <end position="175"/>
    </location>
</feature>
<name>A0A0D1VRH9_9EURO</name>
<proteinExistence type="predicted"/>
<dbReference type="Proteomes" id="UP000053599">
    <property type="component" value="Unassembled WGS sequence"/>
</dbReference>
<feature type="transmembrane region" description="Helical" evidence="1">
    <location>
        <begin position="195"/>
        <end position="217"/>
    </location>
</feature>
<protein>
    <recommendedName>
        <fullName evidence="4">Steroid 5-alpha reductase C-terminal domain-containing protein</fullName>
    </recommendedName>
</protein>
<dbReference type="InterPro" id="IPR010721">
    <property type="entry name" value="UstE-like"/>
</dbReference>
<dbReference type="HOGENOM" id="CLU_043418_0_1_1"/>
<dbReference type="OrthoDB" id="201504at2759"/>
<dbReference type="PANTHER" id="PTHR32251">
    <property type="entry name" value="3-OXO-5-ALPHA-STEROID 4-DEHYDROGENASE"/>
    <property type="match status" value="1"/>
</dbReference>
<dbReference type="AlphaFoldDB" id="A0A0D1VRH9"/>
<sequence>MALPVLRSLVECAEYNNTVAPYLYQLQPLPQVFLQSATNAAGLKQLYLDTNPLVTAIAFSLAISPIFLVVSEINKNYSQVDRVWSILPTIYNIHYAVYAHLAGIDTTRLNVLAAISCLWSTRLTYNYWRKGGYSIGSEDYRWAIVKKNVGPALFFLFNISFISFGQSFLLASITFPSYVLVLVSRLASHSSSVPSFGIADIAAATVMLGAVTTSFIADQQQWYYYSARSTFRETGKVPNGYDKANLDRGFNTRGLFAYSRHPNFAAEQTVWVTLYLWSCMATGTWYNWTGIGALSYLILFQSSTWLTELLSSRKYPEYKEYQQKVGKFLPNVGAGPPSFQGELKGYTNGTVKKNADEIKAQGRYDLR</sequence>
<keyword evidence="1" id="KW-1133">Transmembrane helix</keyword>
<evidence type="ECO:0000256" key="1">
    <source>
        <dbReference type="SAM" id="Phobius"/>
    </source>
</evidence>
<gene>
    <name evidence="2" type="ORF">PV11_06288</name>
</gene>
<dbReference type="PANTHER" id="PTHR32251:SF23">
    <property type="entry name" value="3-OXO-5-ALPHA-STEROID 4-DEHYDROGENASE (DUF1295)"/>
    <property type="match status" value="1"/>
</dbReference>
<keyword evidence="1" id="KW-0472">Membrane</keyword>
<reference evidence="2 3" key="1">
    <citation type="submission" date="2015-01" db="EMBL/GenBank/DDBJ databases">
        <title>The Genome Sequence of Exophiala sideris CBS121828.</title>
        <authorList>
            <consortium name="The Broad Institute Genomics Platform"/>
            <person name="Cuomo C."/>
            <person name="de Hoog S."/>
            <person name="Gorbushina A."/>
            <person name="Stielow B."/>
            <person name="Teixiera M."/>
            <person name="Abouelleil A."/>
            <person name="Chapman S.B."/>
            <person name="Priest M."/>
            <person name="Young S.K."/>
            <person name="Wortman J."/>
            <person name="Nusbaum C."/>
            <person name="Birren B."/>
        </authorList>
    </citation>
    <scope>NUCLEOTIDE SEQUENCE [LARGE SCALE GENOMIC DNA]</scope>
    <source>
        <strain evidence="2 3">CBS 121828</strain>
    </source>
</reference>
<evidence type="ECO:0000313" key="3">
    <source>
        <dbReference type="Proteomes" id="UP000053599"/>
    </source>
</evidence>
<dbReference type="Pfam" id="PF06966">
    <property type="entry name" value="DUF1295"/>
    <property type="match status" value="1"/>
</dbReference>
<dbReference type="GO" id="GO:0016020">
    <property type="term" value="C:membrane"/>
    <property type="evidence" value="ECO:0007669"/>
    <property type="project" value="TreeGrafter"/>
</dbReference>
<accession>A0A0D1VRH9</accession>
<dbReference type="EMBL" id="KN846953">
    <property type="protein sequence ID" value="KIV78660.1"/>
    <property type="molecule type" value="Genomic_DNA"/>
</dbReference>
<organism evidence="2 3">
    <name type="scientific">Exophiala sideris</name>
    <dbReference type="NCBI Taxonomy" id="1016849"/>
    <lineage>
        <taxon>Eukaryota</taxon>
        <taxon>Fungi</taxon>
        <taxon>Dikarya</taxon>
        <taxon>Ascomycota</taxon>
        <taxon>Pezizomycotina</taxon>
        <taxon>Eurotiomycetes</taxon>
        <taxon>Chaetothyriomycetidae</taxon>
        <taxon>Chaetothyriales</taxon>
        <taxon>Herpotrichiellaceae</taxon>
        <taxon>Exophiala</taxon>
    </lineage>
</organism>